<dbReference type="AlphaFoldDB" id="T1JL90"/>
<dbReference type="GO" id="GO:0000151">
    <property type="term" value="C:ubiquitin ligase complex"/>
    <property type="evidence" value="ECO:0007669"/>
    <property type="project" value="InterPro"/>
</dbReference>
<dbReference type="EnsemblMetazoa" id="SMAR014620-RA">
    <property type="protein sequence ID" value="SMAR014620-PA"/>
    <property type="gene ID" value="SMAR014620"/>
</dbReference>
<dbReference type="GO" id="GO:0005634">
    <property type="term" value="C:nucleus"/>
    <property type="evidence" value="ECO:0007669"/>
    <property type="project" value="TreeGrafter"/>
</dbReference>
<reference evidence="15" key="1">
    <citation type="submission" date="2011-05" db="EMBL/GenBank/DDBJ databases">
        <authorList>
            <person name="Richards S.R."/>
            <person name="Qu J."/>
            <person name="Jiang H."/>
            <person name="Jhangiani S.N."/>
            <person name="Agravi P."/>
            <person name="Goodspeed R."/>
            <person name="Gross S."/>
            <person name="Mandapat C."/>
            <person name="Jackson L."/>
            <person name="Mathew T."/>
            <person name="Pu L."/>
            <person name="Thornton R."/>
            <person name="Saada N."/>
            <person name="Wilczek-Boney K.B."/>
            <person name="Lee S."/>
            <person name="Kovar C."/>
            <person name="Wu Y."/>
            <person name="Scherer S.E."/>
            <person name="Worley K.C."/>
            <person name="Muzny D.M."/>
            <person name="Gibbs R."/>
        </authorList>
    </citation>
    <scope>NUCLEOTIDE SEQUENCE</scope>
    <source>
        <strain evidence="15">Brora</strain>
    </source>
</reference>
<dbReference type="STRING" id="126957.T1JL90"/>
<keyword evidence="15" id="KW-1185">Reference proteome</keyword>
<keyword evidence="8" id="KW-0833">Ubl conjugation pathway</keyword>
<dbReference type="InterPro" id="IPR019474">
    <property type="entry name" value="Ub_conjug_fac_E4_core"/>
</dbReference>
<evidence type="ECO:0000256" key="8">
    <source>
        <dbReference type="ARBA" id="ARBA00022786"/>
    </source>
</evidence>
<comment type="similarity">
    <text evidence="4">Belongs to the ubiquitin conjugation factor E4 family.</text>
</comment>
<evidence type="ECO:0000256" key="2">
    <source>
        <dbReference type="ARBA" id="ARBA00004496"/>
    </source>
</evidence>
<dbReference type="GO" id="GO:0005737">
    <property type="term" value="C:cytoplasm"/>
    <property type="evidence" value="ECO:0007669"/>
    <property type="project" value="UniProtKB-SubCell"/>
</dbReference>
<evidence type="ECO:0000256" key="9">
    <source>
        <dbReference type="ARBA" id="ARBA00022990"/>
    </source>
</evidence>
<dbReference type="GO" id="GO:0034450">
    <property type="term" value="F:ubiquitin-ubiquitin ligase activity"/>
    <property type="evidence" value="ECO:0007669"/>
    <property type="project" value="InterPro"/>
</dbReference>
<comment type="pathway">
    <text evidence="3">Protein modification; protein ubiquitination.</text>
</comment>
<proteinExistence type="inferred from homology"/>
<dbReference type="GO" id="GO:0036503">
    <property type="term" value="P:ERAD pathway"/>
    <property type="evidence" value="ECO:0007669"/>
    <property type="project" value="InterPro"/>
</dbReference>
<organism evidence="14 15">
    <name type="scientific">Strigamia maritima</name>
    <name type="common">European centipede</name>
    <name type="synonym">Geophilus maritimus</name>
    <dbReference type="NCBI Taxonomy" id="126957"/>
    <lineage>
        <taxon>Eukaryota</taxon>
        <taxon>Metazoa</taxon>
        <taxon>Ecdysozoa</taxon>
        <taxon>Arthropoda</taxon>
        <taxon>Myriapoda</taxon>
        <taxon>Chilopoda</taxon>
        <taxon>Pleurostigmophora</taxon>
        <taxon>Geophilomorpha</taxon>
        <taxon>Linotaeniidae</taxon>
        <taxon>Strigamia</taxon>
    </lineage>
</organism>
<dbReference type="PANTHER" id="PTHR13931">
    <property type="entry name" value="UBIQUITINATION FACTOR E4"/>
    <property type="match status" value="1"/>
</dbReference>
<dbReference type="Pfam" id="PF10408">
    <property type="entry name" value="Ufd2P_core"/>
    <property type="match status" value="1"/>
</dbReference>
<feature type="domain" description="Ubiquitin conjugation factor E4 core" evidence="13">
    <location>
        <begin position="421"/>
        <end position="1050"/>
    </location>
</feature>
<feature type="domain" description="U-box" evidence="12">
    <location>
        <begin position="1067"/>
        <end position="1093"/>
    </location>
</feature>
<dbReference type="SUPFAM" id="SSF57850">
    <property type="entry name" value="RING/U-box"/>
    <property type="match status" value="1"/>
</dbReference>
<dbReference type="Proteomes" id="UP000014500">
    <property type="component" value="Unassembled WGS sequence"/>
</dbReference>
<evidence type="ECO:0000256" key="11">
    <source>
        <dbReference type="ARBA" id="ARBA00040077"/>
    </source>
</evidence>
<sequence length="1133" mass="129478">MNTPKSNKNSLRFVTPSIRNKQLLVVPNPSNVITYCPGNRVPLFSESFLLIGFKKIMVISIPQKRKRTLRFLGINSSKNVFNNTAFVFADLIELPQQSAMADELSTNPFVALFPTIQEAQQFRNEIEQHRDIIFGPRHSDSSSAEMLMTPSSSDSARKMLSLENVDDTRPKVNSVIENIFLITIDKELSNSSNRPTRCVYLSDVHQLLGDRSWLDLEYVEQAAFERLMLDDPANFMIVTRGNYDDESAYMEAGEKCKMKYLYMCYYRSIKQKEVLKDFPNDKGIKECQNVIITNSRMVLCHPEIYEGQVTSNQFVDLFLELSDSSQHHDTFIEFMELVFKDVEVANLTGEDDVTLLETCQPILDNLVEKFKHCSLGDPKLFQYFSIVHFFSRVPCLAKVILTHSTPRSRTLGNSFELTLIGCILRISCLPRSELGPFEFFDQPSQRTQQEHSITESNLWNPLSNLVQELYEFFNRLLRVSPDVRHQLLNWLAACFQSNSGRGKLWTHVQSLLSTDVSDSFMLNLGAILLRLCKPFCQPNSAKMLRIDPTYCMAEASTNEEIKLRGVYLRDLLQETCLINAPEDEVLVSASTSYNFTTICFFLSHRCLSLGFNALFDKMYEEARVQGGENSEAVQNIKLSMERGMSQFLSMKAAMLEPNNLDMMLAFQISTATWLTHLATTGVNANYELLTFPLSDKVPSCLACIPEFIVDSIAEFIIFLRRFSAKNLELCGVELNHLMTLILVFMGNADRIRNPHLRAKLAEMLEALMPHQDDGRTSSIVGFYHREKLFTVHPHVKELVGTLLNVFVSIEMTGQSVAFEQKFNYRRPMYVVMDYIWKIEIHRQSFKKLAEEAEQSMESTQAPLFLRFINLLINDAIFLLDEALSYMARLKEQQHLRETGGLQTLPIDQRQQNETNFQHMGMLARFHNVMGNSTIHVLELITQEIRSIFTHPSIVDRIAAMLNYFLLHLVGPKKKQLKVRDLAEYEFKPHDLVRDICLIYLHLGNSQDFCVAVSRDGRSYSLDLFTQAEQVLSRIGQSALITQIQQLATTVNDLAVKQKAEDEVLGEAPEEFLDPIMGTIMADPVILPSSKSIDNGYGNTEYRVKATDSTVVDKLAHIMQFSLSFLCRFVILNH</sequence>
<dbReference type="Pfam" id="PF04564">
    <property type="entry name" value="U-box"/>
    <property type="match status" value="1"/>
</dbReference>
<evidence type="ECO:0000256" key="4">
    <source>
        <dbReference type="ARBA" id="ARBA00007434"/>
    </source>
</evidence>
<comment type="function">
    <text evidence="10">Ubiquitin-protein ligase that probably functions as an E3 ligase in conjunction with specific E1 and E2 ligases. May also function as an E4 ligase mediating the assembly of polyubiquitin chains on substrates ubiquitinated by another E3 ubiquitin ligase. Mediates 'Lys-48'-linked polyubiquitination of substrates.</text>
</comment>
<evidence type="ECO:0000259" key="12">
    <source>
        <dbReference type="Pfam" id="PF04564"/>
    </source>
</evidence>
<dbReference type="Gene3D" id="3.30.40.10">
    <property type="entry name" value="Zinc/RING finger domain, C3HC4 (zinc finger)"/>
    <property type="match status" value="1"/>
</dbReference>
<name>T1JL90_STRMM</name>
<keyword evidence="7" id="KW-0808">Transferase</keyword>
<dbReference type="UniPathway" id="UPA00143"/>
<dbReference type="InterPro" id="IPR045132">
    <property type="entry name" value="UBE4"/>
</dbReference>
<evidence type="ECO:0000256" key="6">
    <source>
        <dbReference type="ARBA" id="ARBA00022490"/>
    </source>
</evidence>
<dbReference type="GO" id="GO:0000209">
    <property type="term" value="P:protein polyubiquitination"/>
    <property type="evidence" value="ECO:0007669"/>
    <property type="project" value="TreeGrafter"/>
</dbReference>
<evidence type="ECO:0000313" key="15">
    <source>
        <dbReference type="Proteomes" id="UP000014500"/>
    </source>
</evidence>
<dbReference type="GO" id="GO:0006511">
    <property type="term" value="P:ubiquitin-dependent protein catabolic process"/>
    <property type="evidence" value="ECO:0007669"/>
    <property type="project" value="InterPro"/>
</dbReference>
<evidence type="ECO:0000256" key="1">
    <source>
        <dbReference type="ARBA" id="ARBA00000900"/>
    </source>
</evidence>
<comment type="catalytic activity">
    <reaction evidence="1">
        <text>S-ubiquitinyl-[E2 ubiquitin-conjugating enzyme]-L-cysteine + [acceptor protein]-L-lysine = [E2 ubiquitin-conjugating enzyme]-L-cysteine + N(6)-ubiquitinyl-[acceptor protein]-L-lysine.</text>
        <dbReference type="EC" id="2.3.2.27"/>
    </reaction>
</comment>
<dbReference type="InterPro" id="IPR003613">
    <property type="entry name" value="Ubox_domain"/>
</dbReference>
<evidence type="ECO:0000256" key="10">
    <source>
        <dbReference type="ARBA" id="ARBA00037624"/>
    </source>
</evidence>
<keyword evidence="9" id="KW-0007">Acetylation</keyword>
<dbReference type="InterPro" id="IPR013083">
    <property type="entry name" value="Znf_RING/FYVE/PHD"/>
</dbReference>
<evidence type="ECO:0000256" key="3">
    <source>
        <dbReference type="ARBA" id="ARBA00004906"/>
    </source>
</evidence>
<dbReference type="EC" id="2.3.2.27" evidence="5"/>
<dbReference type="PANTHER" id="PTHR13931:SF16">
    <property type="entry name" value="UBIQUITIN CONJUGATION FACTOR E4 A"/>
    <property type="match status" value="1"/>
</dbReference>
<dbReference type="OMA" id="LFVEEIC"/>
<dbReference type="PhylomeDB" id="T1JL90"/>
<evidence type="ECO:0000259" key="13">
    <source>
        <dbReference type="Pfam" id="PF10408"/>
    </source>
</evidence>
<dbReference type="HOGENOM" id="CLU_003224_1_0_1"/>
<evidence type="ECO:0000313" key="14">
    <source>
        <dbReference type="EnsemblMetazoa" id="SMAR014620-PA"/>
    </source>
</evidence>
<dbReference type="EMBL" id="JH431944">
    <property type="status" value="NOT_ANNOTATED_CDS"/>
    <property type="molecule type" value="Genomic_DNA"/>
</dbReference>
<comment type="subcellular location">
    <subcellularLocation>
        <location evidence="2">Cytoplasm</location>
    </subcellularLocation>
</comment>
<reference evidence="14" key="2">
    <citation type="submission" date="2015-02" db="UniProtKB">
        <authorList>
            <consortium name="EnsemblMetazoa"/>
        </authorList>
    </citation>
    <scope>IDENTIFICATION</scope>
</reference>
<evidence type="ECO:0000256" key="5">
    <source>
        <dbReference type="ARBA" id="ARBA00012483"/>
    </source>
</evidence>
<evidence type="ECO:0000256" key="7">
    <source>
        <dbReference type="ARBA" id="ARBA00022679"/>
    </source>
</evidence>
<dbReference type="eggNOG" id="KOG2042">
    <property type="taxonomic scope" value="Eukaryota"/>
</dbReference>
<accession>T1JL90</accession>
<keyword evidence="6" id="KW-0963">Cytoplasm</keyword>
<protein>
    <recommendedName>
        <fullName evidence="11">Ubiquitin conjugation factor E4 A</fullName>
        <ecNumber evidence="5">2.3.2.27</ecNumber>
    </recommendedName>
</protein>